<accession>A0A3M7QHD8</accession>
<gene>
    <name evidence="1" type="ORF">BpHYR1_004135</name>
</gene>
<comment type="caution">
    <text evidence="1">The sequence shown here is derived from an EMBL/GenBank/DDBJ whole genome shotgun (WGS) entry which is preliminary data.</text>
</comment>
<keyword evidence="2" id="KW-1185">Reference proteome</keyword>
<proteinExistence type="predicted"/>
<evidence type="ECO:0000313" key="2">
    <source>
        <dbReference type="Proteomes" id="UP000276133"/>
    </source>
</evidence>
<organism evidence="1 2">
    <name type="scientific">Brachionus plicatilis</name>
    <name type="common">Marine rotifer</name>
    <name type="synonym">Brachionus muelleri</name>
    <dbReference type="NCBI Taxonomy" id="10195"/>
    <lineage>
        <taxon>Eukaryota</taxon>
        <taxon>Metazoa</taxon>
        <taxon>Spiralia</taxon>
        <taxon>Gnathifera</taxon>
        <taxon>Rotifera</taxon>
        <taxon>Eurotatoria</taxon>
        <taxon>Monogononta</taxon>
        <taxon>Pseudotrocha</taxon>
        <taxon>Ploima</taxon>
        <taxon>Brachionidae</taxon>
        <taxon>Brachionus</taxon>
    </lineage>
</organism>
<sequence>MERERLRRPDERDVCFKKIIKIKTNKRLKTLKKKKSVFKHKFKNYNFQKLIAKQSRMESDIEMILVPHWKVSDKKGYEQSSFSQFYRAVKFISIRSFQFRKI</sequence>
<dbReference type="EMBL" id="REGN01006118">
    <property type="protein sequence ID" value="RNA10770.1"/>
    <property type="molecule type" value="Genomic_DNA"/>
</dbReference>
<reference evidence="1 2" key="1">
    <citation type="journal article" date="2018" name="Sci. Rep.">
        <title>Genomic signatures of local adaptation to the degree of environmental predictability in rotifers.</title>
        <authorList>
            <person name="Franch-Gras L."/>
            <person name="Hahn C."/>
            <person name="Garcia-Roger E.M."/>
            <person name="Carmona M.J."/>
            <person name="Serra M."/>
            <person name="Gomez A."/>
        </authorList>
    </citation>
    <scope>NUCLEOTIDE SEQUENCE [LARGE SCALE GENOMIC DNA]</scope>
    <source>
        <strain evidence="1">HYR1</strain>
    </source>
</reference>
<dbReference type="AlphaFoldDB" id="A0A3M7QHD8"/>
<protein>
    <submittedName>
        <fullName evidence="1">Uncharacterized protein</fullName>
    </submittedName>
</protein>
<name>A0A3M7QHD8_BRAPC</name>
<dbReference type="Proteomes" id="UP000276133">
    <property type="component" value="Unassembled WGS sequence"/>
</dbReference>
<evidence type="ECO:0000313" key="1">
    <source>
        <dbReference type="EMBL" id="RNA10770.1"/>
    </source>
</evidence>